<keyword evidence="3 4" id="KW-0687">Ribonucleoprotein</keyword>
<dbReference type="EMBL" id="JALJOQ010000084">
    <property type="protein sequence ID" value="KAK9800245.1"/>
    <property type="molecule type" value="Genomic_DNA"/>
</dbReference>
<dbReference type="GO" id="GO:0003735">
    <property type="term" value="F:structural constituent of ribosome"/>
    <property type="evidence" value="ECO:0007669"/>
    <property type="project" value="InterPro"/>
</dbReference>
<evidence type="ECO:0000256" key="4">
    <source>
        <dbReference type="RuleBase" id="RU000660"/>
    </source>
</evidence>
<dbReference type="Gene3D" id="3.90.1030.10">
    <property type="entry name" value="Ribosomal protein L17"/>
    <property type="match status" value="1"/>
</dbReference>
<evidence type="ECO:0008006" key="7">
    <source>
        <dbReference type="Google" id="ProtNLM"/>
    </source>
</evidence>
<dbReference type="InterPro" id="IPR000456">
    <property type="entry name" value="Ribosomal_bL17"/>
</dbReference>
<evidence type="ECO:0000313" key="6">
    <source>
        <dbReference type="Proteomes" id="UP001465755"/>
    </source>
</evidence>
<evidence type="ECO:0000313" key="5">
    <source>
        <dbReference type="EMBL" id="KAK9800245.1"/>
    </source>
</evidence>
<dbReference type="Proteomes" id="UP001465755">
    <property type="component" value="Unassembled WGS sequence"/>
</dbReference>
<dbReference type="InterPro" id="IPR036373">
    <property type="entry name" value="Ribosomal_bL17_sf"/>
</dbReference>
<evidence type="ECO:0000256" key="3">
    <source>
        <dbReference type="ARBA" id="ARBA00023274"/>
    </source>
</evidence>
<dbReference type="PANTHER" id="PTHR14413:SF16">
    <property type="entry name" value="LARGE RIBOSOMAL SUBUNIT PROTEIN BL17M"/>
    <property type="match status" value="1"/>
</dbReference>
<keyword evidence="2 4" id="KW-0689">Ribosomal protein</keyword>
<comment type="similarity">
    <text evidence="1 4">Belongs to the bacterial ribosomal protein bL17 family.</text>
</comment>
<keyword evidence="6" id="KW-1185">Reference proteome</keyword>
<dbReference type="SUPFAM" id="SSF64263">
    <property type="entry name" value="Prokaryotic ribosomal protein L17"/>
    <property type="match status" value="1"/>
</dbReference>
<dbReference type="PANTHER" id="PTHR14413">
    <property type="entry name" value="RIBOSOMAL PROTEIN L17"/>
    <property type="match status" value="1"/>
</dbReference>
<name>A0AAW1NWH4_9CHLO</name>
<dbReference type="HAMAP" id="MF_01368">
    <property type="entry name" value="Ribosomal_bL17"/>
    <property type="match status" value="1"/>
</dbReference>
<organism evidence="5 6">
    <name type="scientific">Symbiochloris irregularis</name>
    <dbReference type="NCBI Taxonomy" id="706552"/>
    <lineage>
        <taxon>Eukaryota</taxon>
        <taxon>Viridiplantae</taxon>
        <taxon>Chlorophyta</taxon>
        <taxon>core chlorophytes</taxon>
        <taxon>Trebouxiophyceae</taxon>
        <taxon>Trebouxiales</taxon>
        <taxon>Trebouxiaceae</taxon>
        <taxon>Symbiochloris</taxon>
    </lineage>
</organism>
<evidence type="ECO:0000256" key="2">
    <source>
        <dbReference type="ARBA" id="ARBA00022980"/>
    </source>
</evidence>
<dbReference type="GO" id="GO:0022625">
    <property type="term" value="C:cytosolic large ribosomal subunit"/>
    <property type="evidence" value="ECO:0007669"/>
    <property type="project" value="TreeGrafter"/>
</dbReference>
<protein>
    <recommendedName>
        <fullName evidence="7">50S ribosomal protein L17</fullName>
    </recommendedName>
</protein>
<dbReference type="Pfam" id="PF01196">
    <property type="entry name" value="Ribosomal_L17"/>
    <property type="match status" value="1"/>
</dbReference>
<accession>A0AAW1NWH4</accession>
<gene>
    <name evidence="5" type="ORF">WJX73_005522</name>
</gene>
<dbReference type="NCBIfam" id="TIGR00059">
    <property type="entry name" value="L17"/>
    <property type="match status" value="1"/>
</dbReference>
<dbReference type="AlphaFoldDB" id="A0AAW1NWH4"/>
<evidence type="ECO:0000256" key="1">
    <source>
        <dbReference type="ARBA" id="ARBA00008777"/>
    </source>
</evidence>
<proteinExistence type="inferred from homology"/>
<dbReference type="GO" id="GO:0006412">
    <property type="term" value="P:translation"/>
    <property type="evidence" value="ECO:0007669"/>
    <property type="project" value="InterPro"/>
</dbReference>
<comment type="caution">
    <text evidence="5">The sequence shown here is derived from an EMBL/GenBank/DDBJ whole genome shotgun (WGS) entry which is preliminary data.</text>
</comment>
<sequence>MPHVARVAQPCLRSSKPAPLQSLFLQGADTASFGLSQVHNGCKLFAMRHGKKLARLGRPADQRKALVRNLTTEVLRHGKIRTTAVKAKAIRKYVDKMIGLAKRGDLHARRQALAFVFDKDLVRRMFEKVPDTYADRTSGYCRVLKEQKVRRGDAAVMATIELL</sequence>
<reference evidence="5 6" key="1">
    <citation type="journal article" date="2024" name="Nat. Commun.">
        <title>Phylogenomics reveals the evolutionary origins of lichenization in chlorophyte algae.</title>
        <authorList>
            <person name="Puginier C."/>
            <person name="Libourel C."/>
            <person name="Otte J."/>
            <person name="Skaloud P."/>
            <person name="Haon M."/>
            <person name="Grisel S."/>
            <person name="Petersen M."/>
            <person name="Berrin J.G."/>
            <person name="Delaux P.M."/>
            <person name="Dal Grande F."/>
            <person name="Keller J."/>
        </authorList>
    </citation>
    <scope>NUCLEOTIDE SEQUENCE [LARGE SCALE GENOMIC DNA]</scope>
    <source>
        <strain evidence="5 6">SAG 2036</strain>
    </source>
</reference>